<evidence type="ECO:0000313" key="2">
    <source>
        <dbReference type="EMBL" id="UOQ59737.1"/>
    </source>
</evidence>
<dbReference type="InterPro" id="IPR033932">
    <property type="entry name" value="YtcJ-like"/>
</dbReference>
<dbReference type="InterPro" id="IPR013108">
    <property type="entry name" value="Amidohydro_3"/>
</dbReference>
<keyword evidence="3" id="KW-1185">Reference proteome</keyword>
<dbReference type="Proteomes" id="UP000831775">
    <property type="component" value="Chromosome"/>
</dbReference>
<evidence type="ECO:0000313" key="3">
    <source>
        <dbReference type="Proteomes" id="UP000831775"/>
    </source>
</evidence>
<evidence type="ECO:0000259" key="1">
    <source>
        <dbReference type="Pfam" id="PF07969"/>
    </source>
</evidence>
<dbReference type="Gene3D" id="3.20.20.140">
    <property type="entry name" value="Metal-dependent hydrolases"/>
    <property type="match status" value="1"/>
</dbReference>
<dbReference type="Pfam" id="PF07969">
    <property type="entry name" value="Amidohydro_3"/>
    <property type="match status" value="1"/>
</dbReference>
<dbReference type="EMBL" id="CP095043">
    <property type="protein sequence ID" value="UOQ59737.1"/>
    <property type="molecule type" value="Genomic_DNA"/>
</dbReference>
<dbReference type="RefSeq" id="WP_244684917.1">
    <property type="nucleotide sequence ID" value="NZ_CP095043.1"/>
</dbReference>
<dbReference type="SUPFAM" id="SSF51338">
    <property type="entry name" value="Composite domain of metallo-dependent hydrolases"/>
    <property type="match status" value="1"/>
</dbReference>
<reference evidence="2 3" key="1">
    <citation type="submission" date="2022-04" db="EMBL/GenBank/DDBJ databases">
        <title>Leucobacter sp. isolated from rhizosphere of onion.</title>
        <authorList>
            <person name="Won M."/>
            <person name="Lee C.-M."/>
            <person name="Woen H.-Y."/>
            <person name="Kwon S.-W."/>
        </authorList>
    </citation>
    <scope>NUCLEOTIDE SEQUENCE [LARGE SCALE GENOMIC DNA]</scope>
    <source>
        <strain evidence="2 3">H25R-14</strain>
    </source>
</reference>
<sequence>MQHPPSEHTPREDTVFRNAVVHTQDPGMPAARSVRVSGGRITEVSTGEVRTGGARVIDLEGATLVPGFNDVHAHSIWFGLSKLELDLSTAATLAELYDAVADRAGRAAPGEWIVASGFSHIRLGGQYPDRDALDRAAGGRPVWLKHNSGHFAFVNGAALQLIEARADLSAPIEGGVVTVDSAGRPTGLLEENAMSLVQDLVLPYPTATIADALDLATQHYLREGITSVTDAGIAGGWIGNSPREFAAYQIARAEGRLHTRMQPMFIIDALHAIPGHETDHDILTLDGGIHTGFGDDWLQLGPVKIFSDGSLLGSTASLSEHYFGCPDNHGYLQESPETLRSRALRAYAGGWSIAMHAIGDHAVDQAISIIGEAQRRFGRRAIPNRIEHAGIVRDDQLPLLAELGIAVTPQPFFLREFGDAMVEKIGAERVGQLYRGRSFLDAGIMLPGSSDRPVADGNVLAGIQSFVERRTGSGAIVAADERLSAAQALAAYTVGSASATGQAHNRGTIRPGMLADLVVLGDDPLTVPSARIADIDLLATVIDGRIAVGAERLGG</sequence>
<name>A0ABY4FU10_9MICO</name>
<dbReference type="PANTHER" id="PTHR22642">
    <property type="entry name" value="IMIDAZOLONEPROPIONASE"/>
    <property type="match status" value="1"/>
</dbReference>
<dbReference type="Gene3D" id="3.10.310.70">
    <property type="match status" value="1"/>
</dbReference>
<organism evidence="2 3">
    <name type="scientific">Leucobacter rhizosphaerae</name>
    <dbReference type="NCBI Taxonomy" id="2932245"/>
    <lineage>
        <taxon>Bacteria</taxon>
        <taxon>Bacillati</taxon>
        <taxon>Actinomycetota</taxon>
        <taxon>Actinomycetes</taxon>
        <taxon>Micrococcales</taxon>
        <taxon>Microbacteriaceae</taxon>
        <taxon>Leucobacter</taxon>
    </lineage>
</organism>
<dbReference type="CDD" id="cd01300">
    <property type="entry name" value="YtcJ_like"/>
    <property type="match status" value="1"/>
</dbReference>
<dbReference type="InterPro" id="IPR032466">
    <property type="entry name" value="Metal_Hydrolase"/>
</dbReference>
<proteinExistence type="predicted"/>
<protein>
    <submittedName>
        <fullName evidence="2">Amidohydrolase</fullName>
    </submittedName>
</protein>
<dbReference type="PANTHER" id="PTHR22642:SF2">
    <property type="entry name" value="PROTEIN LONG AFTER FAR-RED 3"/>
    <property type="match status" value="1"/>
</dbReference>
<dbReference type="Gene3D" id="2.30.40.10">
    <property type="entry name" value="Urease, subunit C, domain 1"/>
    <property type="match status" value="1"/>
</dbReference>
<dbReference type="SUPFAM" id="SSF51556">
    <property type="entry name" value="Metallo-dependent hydrolases"/>
    <property type="match status" value="1"/>
</dbReference>
<accession>A0ABY4FU10</accession>
<gene>
    <name evidence="2" type="ORF">MUN76_11860</name>
</gene>
<dbReference type="InterPro" id="IPR011059">
    <property type="entry name" value="Metal-dep_hydrolase_composite"/>
</dbReference>
<feature type="domain" description="Amidohydrolase 3" evidence="1">
    <location>
        <begin position="55"/>
        <end position="547"/>
    </location>
</feature>